<dbReference type="EMBL" id="RFXN01000108">
    <property type="protein sequence ID" value="NBR94341.1"/>
    <property type="molecule type" value="Genomic_DNA"/>
</dbReference>
<dbReference type="InterPro" id="IPR018310">
    <property type="entry name" value="Put_endonuclease_Z1-dom"/>
</dbReference>
<dbReference type="Gene3D" id="3.40.50.300">
    <property type="entry name" value="P-loop containing nucleotide triphosphate hydrolases"/>
    <property type="match status" value="1"/>
</dbReference>
<dbReference type="Pfam" id="PF04851">
    <property type="entry name" value="ResIII"/>
    <property type="match status" value="1"/>
</dbReference>
<dbReference type="AlphaFoldDB" id="A0A965GDV9"/>
<reference evidence="3" key="1">
    <citation type="submission" date="2018-10" db="EMBL/GenBank/DDBJ databases">
        <title>Iterative Subtractive Binning of Freshwater Chronoseries Metagenomes Recovers Nearly Complete Genomes from over Four Hundred Novel Species.</title>
        <authorList>
            <person name="Rodriguez-R L.M."/>
            <person name="Tsementzi D."/>
            <person name="Luo C."/>
            <person name="Konstantinidis K.T."/>
        </authorList>
    </citation>
    <scope>NUCLEOTIDE SEQUENCE</scope>
    <source>
        <strain evidence="3">WB5_2A_028</strain>
    </source>
</reference>
<dbReference type="GO" id="GO:0003677">
    <property type="term" value="F:DNA binding"/>
    <property type="evidence" value="ECO:0007669"/>
    <property type="project" value="InterPro"/>
</dbReference>
<proteinExistence type="predicted"/>
<dbReference type="GO" id="GO:0005524">
    <property type="term" value="F:ATP binding"/>
    <property type="evidence" value="ECO:0007669"/>
    <property type="project" value="InterPro"/>
</dbReference>
<dbReference type="InterPro" id="IPR027417">
    <property type="entry name" value="P-loop_NTPase"/>
</dbReference>
<evidence type="ECO:0000313" key="3">
    <source>
        <dbReference type="EMBL" id="NBR94341.1"/>
    </source>
</evidence>
<feature type="domain" description="Helicase/UvrB N-terminal" evidence="1">
    <location>
        <begin position="32"/>
        <end position="209"/>
    </location>
</feature>
<evidence type="ECO:0008006" key="5">
    <source>
        <dbReference type="Google" id="ProtNLM"/>
    </source>
</evidence>
<protein>
    <recommendedName>
        <fullName evidence="5">Endonuclease Z1 domain-containing protein</fullName>
    </recommendedName>
</protein>
<evidence type="ECO:0000259" key="2">
    <source>
        <dbReference type="Pfam" id="PF10593"/>
    </source>
</evidence>
<evidence type="ECO:0000313" key="4">
    <source>
        <dbReference type="Proteomes" id="UP000740727"/>
    </source>
</evidence>
<comment type="caution">
    <text evidence="3">The sequence shown here is derived from an EMBL/GenBank/DDBJ whole genome shotgun (WGS) entry which is preliminary data.</text>
</comment>
<dbReference type="SUPFAM" id="SSF52540">
    <property type="entry name" value="P-loop containing nucleoside triphosphate hydrolases"/>
    <property type="match status" value="1"/>
</dbReference>
<dbReference type="Proteomes" id="UP000740727">
    <property type="component" value="Unassembled WGS sequence"/>
</dbReference>
<gene>
    <name evidence="3" type="ORF">EBT44_05915</name>
</gene>
<accession>A0A965GDV9</accession>
<dbReference type="InterPro" id="IPR006935">
    <property type="entry name" value="Helicase/UvrB_N"/>
</dbReference>
<name>A0A965GDV9_9PROT</name>
<organism evidence="3 4">
    <name type="scientific">Candidatus Fonsibacter lacus</name>
    <dbReference type="NCBI Taxonomy" id="2576439"/>
    <lineage>
        <taxon>Bacteria</taxon>
        <taxon>Pseudomonadati</taxon>
        <taxon>Pseudomonadota</taxon>
        <taxon>Alphaproteobacteria</taxon>
        <taxon>Candidatus Pelagibacterales</taxon>
        <taxon>Candidatus Pelagibacterales incertae sedis</taxon>
        <taxon>Candidatus Fonsibacter</taxon>
    </lineage>
</organism>
<sequence length="751" mass="85266">MTPVSVETKGHFYTNYHRLNESYSKATFECAENTVRDLMTYRTDNDKPGMLLGKVQSGKTRTFMTIMSLAFDNQFDIIFLLTKNSIALVSQTIARVQKEFSFFVSDNLVEVYDIMRAPVKYSAYELNVTKQIFVAKKQKDNIRKLQDLIKNHSELQNKNILIIDDEADSASVGYSGAQDRVVATIIANLISQVRQLSKRISLLQVTATPYALYLQPQEIEVVNNSDFRPLRPAFTHLVPVPDDYVGGDTYFGEASRPQEPDKPTIQSMIHVEVDPAEFEALKKADRRKINDRNILTAESIKTYRSALVNFFVGGSLLRLIKVREGVHPARLRYSFLLHTEQTQAAHRWQRDLTHLLLESFTIDISSQTTIFREMVSTSYDDLAISLRLVREDIPSLDEVYADCVKALTQGEFNINIVNSENDVAALLDNSGQLRLAVPFTIFIGGQAIDRGVTVSGMIGFYYGRRPRTMQQDTVLQHSRMYGYRRPELPVTRFYTSAQLRSAMSKMEEFDAFLRESVQTGGDQSIQFIRKSDDGRIIPCSPNKVRVSRTETVRGFKRYLPIGFQTLKGQSLNVRRAFDKITDEIHRVGGFEPSTPVLIDIESCENLIRAIQAVLEFPDGPPEFDWDSMLTVMRHLSYQSTIESRRGKVLLWAAKDRNVSRKASAGSHAVYIETPDSDKTEGDVAREHAQSTPILFLLGQRGNFTSGWRGDPFYWPVLRAQKDARTAIYAPELVNDSDSEVDDETLEPVDKN</sequence>
<feature type="domain" description="Putative endonuclease Z1" evidence="2">
    <location>
        <begin position="305"/>
        <end position="519"/>
    </location>
</feature>
<dbReference type="Pfam" id="PF10593">
    <property type="entry name" value="Z1"/>
    <property type="match status" value="1"/>
</dbReference>
<evidence type="ECO:0000259" key="1">
    <source>
        <dbReference type="Pfam" id="PF04851"/>
    </source>
</evidence>
<dbReference type="GO" id="GO:0016787">
    <property type="term" value="F:hydrolase activity"/>
    <property type="evidence" value="ECO:0007669"/>
    <property type="project" value="InterPro"/>
</dbReference>